<name>A0A420ZAM3_UNCK3</name>
<accession>A0A420ZAM3</accession>
<dbReference type="EMBL" id="QMNG01000135">
    <property type="protein sequence ID" value="RLC35616.1"/>
    <property type="molecule type" value="Genomic_DNA"/>
</dbReference>
<feature type="domain" description="HTH cro/C1-type" evidence="1">
    <location>
        <begin position="1"/>
        <end position="18"/>
    </location>
</feature>
<comment type="caution">
    <text evidence="2">The sequence shown here is derived from an EMBL/GenBank/DDBJ whole genome shotgun (WGS) entry which is preliminary data.</text>
</comment>
<organism evidence="2 3">
    <name type="scientific">candidate division Kazan bacterium</name>
    <dbReference type="NCBI Taxonomy" id="2202143"/>
    <lineage>
        <taxon>Bacteria</taxon>
        <taxon>Bacteria division Kazan-3B-28</taxon>
    </lineage>
</organism>
<evidence type="ECO:0000259" key="1">
    <source>
        <dbReference type="PROSITE" id="PS50943"/>
    </source>
</evidence>
<evidence type="ECO:0000313" key="2">
    <source>
        <dbReference type="EMBL" id="RLC35616.1"/>
    </source>
</evidence>
<proteinExistence type="predicted"/>
<protein>
    <recommendedName>
        <fullName evidence="1">HTH cro/C1-type domain-containing protein</fullName>
    </recommendedName>
</protein>
<reference evidence="2 3" key="1">
    <citation type="submission" date="2018-06" db="EMBL/GenBank/DDBJ databases">
        <title>Extensive metabolic versatility and redundancy in microbially diverse, dynamic hydrothermal sediments.</title>
        <authorList>
            <person name="Dombrowski N."/>
            <person name="Teske A."/>
            <person name="Baker B.J."/>
        </authorList>
    </citation>
    <scope>NUCLEOTIDE SEQUENCE [LARGE SCALE GENOMIC DNA]</scope>
    <source>
        <strain evidence="2">B79_G16</strain>
    </source>
</reference>
<dbReference type="AlphaFoldDB" id="A0A420ZAM3"/>
<dbReference type="Proteomes" id="UP000281261">
    <property type="component" value="Unassembled WGS sequence"/>
</dbReference>
<dbReference type="PROSITE" id="PS50943">
    <property type="entry name" value="HTH_CROC1"/>
    <property type="match status" value="1"/>
</dbReference>
<evidence type="ECO:0000313" key="3">
    <source>
        <dbReference type="Proteomes" id="UP000281261"/>
    </source>
</evidence>
<gene>
    <name evidence="2" type="ORF">DRH29_06005</name>
</gene>
<dbReference type="InterPro" id="IPR001387">
    <property type="entry name" value="Cro/C1-type_HTH"/>
</dbReference>
<sequence>METLKKIADALGVSIEELPKQKYGYLSQTYNWKLYEHGGDTK</sequence>